<dbReference type="AlphaFoldDB" id="A0A396HFR5"/>
<dbReference type="Proteomes" id="UP000265566">
    <property type="component" value="Chromosome 6"/>
</dbReference>
<gene>
    <name evidence="2" type="ORF">MtrunA17_Chr6g0468391</name>
</gene>
<reference evidence="3" key="1">
    <citation type="journal article" date="2018" name="Nat. Plants">
        <title>Whole-genome landscape of Medicago truncatula symbiotic genes.</title>
        <authorList>
            <person name="Pecrix Y."/>
            <person name="Staton S.E."/>
            <person name="Sallet E."/>
            <person name="Lelandais-Briere C."/>
            <person name="Moreau S."/>
            <person name="Carrere S."/>
            <person name="Blein T."/>
            <person name="Jardinaud M.F."/>
            <person name="Latrasse D."/>
            <person name="Zouine M."/>
            <person name="Zahm M."/>
            <person name="Kreplak J."/>
            <person name="Mayjonade B."/>
            <person name="Satge C."/>
            <person name="Perez M."/>
            <person name="Cauet S."/>
            <person name="Marande W."/>
            <person name="Chantry-Darmon C."/>
            <person name="Lopez-Roques C."/>
            <person name="Bouchez O."/>
            <person name="Berard A."/>
            <person name="Debelle F."/>
            <person name="Munos S."/>
            <person name="Bendahmane A."/>
            <person name="Berges H."/>
            <person name="Niebel A."/>
            <person name="Buitink J."/>
            <person name="Frugier F."/>
            <person name="Benhamed M."/>
            <person name="Crespi M."/>
            <person name="Gouzy J."/>
            <person name="Gamas P."/>
        </authorList>
    </citation>
    <scope>NUCLEOTIDE SEQUENCE [LARGE SCALE GENOMIC DNA]</scope>
    <source>
        <strain evidence="3">cv. Jemalong A17</strain>
    </source>
</reference>
<protein>
    <recommendedName>
        <fullName evidence="4">Transmembrane protein</fullName>
    </recommendedName>
</protein>
<keyword evidence="1" id="KW-0472">Membrane</keyword>
<accession>A0A396HFR5</accession>
<evidence type="ECO:0000256" key="1">
    <source>
        <dbReference type="SAM" id="Phobius"/>
    </source>
</evidence>
<proteinExistence type="predicted"/>
<sequence>MDSVMKEVVCRHSSSSGWCSMTPTCNPNFILSSAISSISLAISFILFPMLRRAKIFIGWKRVIRLLSPCAFKVIEHSSNISSST</sequence>
<comment type="caution">
    <text evidence="2">The sequence shown here is derived from an EMBL/GenBank/DDBJ whole genome shotgun (WGS) entry which is preliminary data.</text>
</comment>
<name>A0A396HFR5_MEDTR</name>
<evidence type="ECO:0008006" key="4">
    <source>
        <dbReference type="Google" id="ProtNLM"/>
    </source>
</evidence>
<keyword evidence="1" id="KW-1133">Transmembrane helix</keyword>
<organism evidence="2 3">
    <name type="scientific">Medicago truncatula</name>
    <name type="common">Barrel medic</name>
    <name type="synonym">Medicago tribuloides</name>
    <dbReference type="NCBI Taxonomy" id="3880"/>
    <lineage>
        <taxon>Eukaryota</taxon>
        <taxon>Viridiplantae</taxon>
        <taxon>Streptophyta</taxon>
        <taxon>Embryophyta</taxon>
        <taxon>Tracheophyta</taxon>
        <taxon>Spermatophyta</taxon>
        <taxon>Magnoliopsida</taxon>
        <taxon>eudicotyledons</taxon>
        <taxon>Gunneridae</taxon>
        <taxon>Pentapetalae</taxon>
        <taxon>rosids</taxon>
        <taxon>fabids</taxon>
        <taxon>Fabales</taxon>
        <taxon>Fabaceae</taxon>
        <taxon>Papilionoideae</taxon>
        <taxon>50 kb inversion clade</taxon>
        <taxon>NPAAA clade</taxon>
        <taxon>Hologalegina</taxon>
        <taxon>IRL clade</taxon>
        <taxon>Trifolieae</taxon>
        <taxon>Medicago</taxon>
    </lineage>
</organism>
<dbReference type="Gramene" id="rna35855">
    <property type="protein sequence ID" value="RHN51423.1"/>
    <property type="gene ID" value="gene35855"/>
</dbReference>
<keyword evidence="1" id="KW-0812">Transmembrane</keyword>
<dbReference type="EMBL" id="PSQE01000006">
    <property type="protein sequence ID" value="RHN51423.1"/>
    <property type="molecule type" value="Genomic_DNA"/>
</dbReference>
<evidence type="ECO:0000313" key="2">
    <source>
        <dbReference type="EMBL" id="RHN51423.1"/>
    </source>
</evidence>
<evidence type="ECO:0000313" key="3">
    <source>
        <dbReference type="Proteomes" id="UP000265566"/>
    </source>
</evidence>
<feature type="transmembrane region" description="Helical" evidence="1">
    <location>
        <begin position="29"/>
        <end position="50"/>
    </location>
</feature>